<evidence type="ECO:0000256" key="10">
    <source>
        <dbReference type="ARBA" id="ARBA00030750"/>
    </source>
</evidence>
<feature type="transmembrane region" description="Helical" evidence="12">
    <location>
        <begin position="165"/>
        <end position="188"/>
    </location>
</feature>
<dbReference type="PRINTS" id="PR00812">
    <property type="entry name" value="BCTERIALGSPF"/>
</dbReference>
<evidence type="ECO:0000256" key="3">
    <source>
        <dbReference type="ARBA" id="ARBA00005745"/>
    </source>
</evidence>
<dbReference type="InterPro" id="IPR018076">
    <property type="entry name" value="T2SS_GspF_dom"/>
</dbReference>
<dbReference type="InterPro" id="IPR001992">
    <property type="entry name" value="T2SS_GspF/T4SS_PilC_CS"/>
</dbReference>
<dbReference type="InterPro" id="IPR003004">
    <property type="entry name" value="GspF/PilC"/>
</dbReference>
<keyword evidence="5" id="KW-1003">Cell membrane</keyword>
<evidence type="ECO:0000256" key="7">
    <source>
        <dbReference type="ARBA" id="ARBA00022692"/>
    </source>
</evidence>
<sequence length="398" mass="42958">MSERYRYRASTPQGQILEGVLEAPSRNQALDELRGRQLFPVTVEAAPEPSRRSRRLVGRRAAVTLWARDTATLLDAGLPLDRALAVTAEHAAHDGLAEVLKEVRSAVQSGAGLAESLARHPRYFPPVLVAMVEAGEASGVLEMVFEQAAQHLEESTELRSQIQSALLYPALMAVVASIGVAVLLLFVVPRFSAMLEEVGSRLPLTTRLLVGGSELLVGWWWLWLALAVLAVYGVYRAMGDPATRRRWHATRLRLPWSGDLEMKYATARFARTLGILLKSGVAIVPALRIARGAVSNRVVAEGVARAATAVAEGSALAPALAGTLPPLALQMVAVGEESGRLEDLCLRVANTYDSQVRRALRTLVSMIEPAMILIFGALVGFVALAMLQAIYSINTTAF</sequence>
<feature type="domain" description="Type II secretion system protein GspF" evidence="13">
    <location>
        <begin position="66"/>
        <end position="189"/>
    </location>
</feature>
<dbReference type="InterPro" id="IPR042094">
    <property type="entry name" value="T2SS_GspF_sf"/>
</dbReference>
<dbReference type="PROSITE" id="PS00874">
    <property type="entry name" value="T2SP_F"/>
    <property type="match status" value="1"/>
</dbReference>
<dbReference type="EMBL" id="JAACAK010000045">
    <property type="protein sequence ID" value="NIR74476.1"/>
    <property type="molecule type" value="Genomic_DNA"/>
</dbReference>
<gene>
    <name evidence="14" type="ORF">GWO12_05120</name>
</gene>
<keyword evidence="4 11" id="KW-0813">Transport</keyword>
<dbReference type="Gene3D" id="1.20.81.30">
    <property type="entry name" value="Type II secretion system (T2SS), domain F"/>
    <property type="match status" value="2"/>
</dbReference>
<feature type="domain" description="Type II secretion system protein GspF" evidence="13">
    <location>
        <begin position="269"/>
        <end position="387"/>
    </location>
</feature>
<organism evidence="14 15">
    <name type="scientific">Candidatus Kutchimonas denitrificans</name>
    <dbReference type="NCBI Taxonomy" id="3056748"/>
    <lineage>
        <taxon>Bacteria</taxon>
        <taxon>Pseudomonadati</taxon>
        <taxon>Gemmatimonadota</taxon>
        <taxon>Gemmatimonadia</taxon>
        <taxon>Candidatus Palauibacterales</taxon>
        <taxon>Candidatus Palauibacteraceae</taxon>
        <taxon>Candidatus Kutchimonas</taxon>
    </lineage>
</organism>
<dbReference type="GO" id="GO:0015628">
    <property type="term" value="P:protein secretion by the type II secretion system"/>
    <property type="evidence" value="ECO:0007669"/>
    <property type="project" value="TreeGrafter"/>
</dbReference>
<comment type="subcellular location">
    <subcellularLocation>
        <location evidence="2">Cell inner membrane</location>
        <topology evidence="2">Multi-pass membrane protein</topology>
    </subcellularLocation>
    <subcellularLocation>
        <location evidence="11">Cell membrane</location>
        <topology evidence="11">Multi-pass membrane protein</topology>
    </subcellularLocation>
</comment>
<proteinExistence type="inferred from homology"/>
<evidence type="ECO:0000256" key="5">
    <source>
        <dbReference type="ARBA" id="ARBA00022475"/>
    </source>
</evidence>
<comment type="similarity">
    <text evidence="3 11">Belongs to the GSP F family.</text>
</comment>
<evidence type="ECO:0000256" key="11">
    <source>
        <dbReference type="RuleBase" id="RU003923"/>
    </source>
</evidence>
<keyword evidence="9 12" id="KW-0472">Membrane</keyword>
<protein>
    <recommendedName>
        <fullName evidence="10">General secretion pathway protein F</fullName>
    </recommendedName>
</protein>
<keyword evidence="8 12" id="KW-1133">Transmembrane helix</keyword>
<keyword evidence="6" id="KW-0997">Cell inner membrane</keyword>
<name>A0AAE5C8G8_9BACT</name>
<evidence type="ECO:0000256" key="1">
    <source>
        <dbReference type="ARBA" id="ARBA00002684"/>
    </source>
</evidence>
<feature type="transmembrane region" description="Helical" evidence="12">
    <location>
        <begin position="208"/>
        <end position="235"/>
    </location>
</feature>
<evidence type="ECO:0000256" key="12">
    <source>
        <dbReference type="SAM" id="Phobius"/>
    </source>
</evidence>
<dbReference type="PANTHER" id="PTHR30012:SF0">
    <property type="entry name" value="TYPE II SECRETION SYSTEM PROTEIN F-RELATED"/>
    <property type="match status" value="1"/>
</dbReference>
<reference evidence="14 15" key="1">
    <citation type="submission" date="2020-01" db="EMBL/GenBank/DDBJ databases">
        <title>Genomes assembled from Gulf of Kutch pelagic sediment metagenomes.</title>
        <authorList>
            <person name="Chandrashekar M."/>
            <person name="Mahajan M.S."/>
            <person name="Dave K.J."/>
            <person name="Vatsa P."/>
            <person name="Nathani N.M."/>
        </authorList>
    </citation>
    <scope>NUCLEOTIDE SEQUENCE [LARGE SCALE GENOMIC DNA]</scope>
    <source>
        <strain evidence="14">KS3-K002</strain>
    </source>
</reference>
<dbReference type="Proteomes" id="UP000702544">
    <property type="component" value="Unassembled WGS sequence"/>
</dbReference>
<dbReference type="GO" id="GO:0005886">
    <property type="term" value="C:plasma membrane"/>
    <property type="evidence" value="ECO:0007669"/>
    <property type="project" value="UniProtKB-SubCell"/>
</dbReference>
<evidence type="ECO:0000256" key="4">
    <source>
        <dbReference type="ARBA" id="ARBA00022448"/>
    </source>
</evidence>
<evidence type="ECO:0000256" key="2">
    <source>
        <dbReference type="ARBA" id="ARBA00004429"/>
    </source>
</evidence>
<dbReference type="PANTHER" id="PTHR30012">
    <property type="entry name" value="GENERAL SECRETION PATHWAY PROTEIN"/>
    <property type="match status" value="1"/>
</dbReference>
<comment type="function">
    <text evidence="1">Component of the type II secretion system inner membrane complex required for the energy-dependent secretion of extracellular factors such as proteases and toxins from the periplasm.</text>
</comment>
<evidence type="ECO:0000313" key="15">
    <source>
        <dbReference type="Proteomes" id="UP000702544"/>
    </source>
</evidence>
<evidence type="ECO:0000259" key="13">
    <source>
        <dbReference type="Pfam" id="PF00482"/>
    </source>
</evidence>
<keyword evidence="7 11" id="KW-0812">Transmembrane</keyword>
<comment type="caution">
    <text evidence="14">The sequence shown here is derived from an EMBL/GenBank/DDBJ whole genome shotgun (WGS) entry which is preliminary data.</text>
</comment>
<dbReference type="AlphaFoldDB" id="A0AAE5C8G8"/>
<accession>A0AAE5C8G8</accession>
<dbReference type="Pfam" id="PF00482">
    <property type="entry name" value="T2SSF"/>
    <property type="match status" value="2"/>
</dbReference>
<evidence type="ECO:0000256" key="6">
    <source>
        <dbReference type="ARBA" id="ARBA00022519"/>
    </source>
</evidence>
<evidence type="ECO:0000256" key="9">
    <source>
        <dbReference type="ARBA" id="ARBA00023136"/>
    </source>
</evidence>
<evidence type="ECO:0000256" key="8">
    <source>
        <dbReference type="ARBA" id="ARBA00022989"/>
    </source>
</evidence>
<evidence type="ECO:0000313" key="14">
    <source>
        <dbReference type="EMBL" id="NIR74476.1"/>
    </source>
</evidence>
<feature type="transmembrane region" description="Helical" evidence="12">
    <location>
        <begin position="370"/>
        <end position="391"/>
    </location>
</feature>
<dbReference type="FunFam" id="1.20.81.30:FF:000001">
    <property type="entry name" value="Type II secretion system protein F"/>
    <property type="match status" value="2"/>
</dbReference>